<evidence type="ECO:0000256" key="1">
    <source>
        <dbReference type="PROSITE-ProRule" id="PRU00047"/>
    </source>
</evidence>
<accession>A0A9J6FTK0</accession>
<dbReference type="VEuPathDB" id="VectorBase:HLOH_049147"/>
<keyword evidence="1" id="KW-0479">Metal-binding</keyword>
<dbReference type="GO" id="GO:0008270">
    <property type="term" value="F:zinc ion binding"/>
    <property type="evidence" value="ECO:0007669"/>
    <property type="project" value="UniProtKB-KW"/>
</dbReference>
<feature type="compositionally biased region" description="Acidic residues" evidence="3">
    <location>
        <begin position="542"/>
        <end position="558"/>
    </location>
</feature>
<dbReference type="Proteomes" id="UP000821853">
    <property type="component" value="Chromosome 3"/>
</dbReference>
<dbReference type="PROSITE" id="PS50158">
    <property type="entry name" value="ZF_CCHC"/>
    <property type="match status" value="1"/>
</dbReference>
<dbReference type="OrthoDB" id="427960at2759"/>
<keyword evidence="2" id="KW-0175">Coiled coil</keyword>
<dbReference type="InterPro" id="IPR001878">
    <property type="entry name" value="Znf_CCHC"/>
</dbReference>
<feature type="compositionally biased region" description="Basic and acidic residues" evidence="3">
    <location>
        <begin position="359"/>
        <end position="387"/>
    </location>
</feature>
<name>A0A9J6FTK0_HAELO</name>
<feature type="compositionally biased region" description="Low complexity" evidence="3">
    <location>
        <begin position="1"/>
        <end position="11"/>
    </location>
</feature>
<feature type="coiled-coil region" evidence="2">
    <location>
        <begin position="584"/>
        <end position="618"/>
    </location>
</feature>
<evidence type="ECO:0000259" key="4">
    <source>
        <dbReference type="PROSITE" id="PS50158"/>
    </source>
</evidence>
<feature type="compositionally biased region" description="Basic and acidic residues" evidence="3">
    <location>
        <begin position="434"/>
        <end position="465"/>
    </location>
</feature>
<evidence type="ECO:0000313" key="6">
    <source>
        <dbReference type="Proteomes" id="UP000821853"/>
    </source>
</evidence>
<dbReference type="EMBL" id="JABSTR010000005">
    <property type="protein sequence ID" value="KAH9369486.1"/>
    <property type="molecule type" value="Genomic_DNA"/>
</dbReference>
<proteinExistence type="predicted"/>
<keyword evidence="6" id="KW-1185">Reference proteome</keyword>
<evidence type="ECO:0000256" key="3">
    <source>
        <dbReference type="SAM" id="MobiDB-lite"/>
    </source>
</evidence>
<evidence type="ECO:0000313" key="5">
    <source>
        <dbReference type="EMBL" id="KAH9369486.1"/>
    </source>
</evidence>
<dbReference type="AlphaFoldDB" id="A0A9J6FTK0"/>
<feature type="region of interest" description="Disordered" evidence="3">
    <location>
        <begin position="491"/>
        <end position="576"/>
    </location>
</feature>
<feature type="domain" description="CCHC-type" evidence="4">
    <location>
        <begin position="285"/>
        <end position="300"/>
    </location>
</feature>
<evidence type="ECO:0000256" key="2">
    <source>
        <dbReference type="SAM" id="Coils"/>
    </source>
</evidence>
<reference evidence="5 6" key="1">
    <citation type="journal article" date="2020" name="Cell">
        <title>Large-Scale Comparative Analyses of Tick Genomes Elucidate Their Genetic Diversity and Vector Capacities.</title>
        <authorList>
            <consortium name="Tick Genome and Microbiome Consortium (TIGMIC)"/>
            <person name="Jia N."/>
            <person name="Wang J."/>
            <person name="Shi W."/>
            <person name="Du L."/>
            <person name="Sun Y."/>
            <person name="Zhan W."/>
            <person name="Jiang J.F."/>
            <person name="Wang Q."/>
            <person name="Zhang B."/>
            <person name="Ji P."/>
            <person name="Bell-Sakyi L."/>
            <person name="Cui X.M."/>
            <person name="Yuan T.T."/>
            <person name="Jiang B.G."/>
            <person name="Yang W.F."/>
            <person name="Lam T.T."/>
            <person name="Chang Q.C."/>
            <person name="Ding S.J."/>
            <person name="Wang X.J."/>
            <person name="Zhu J.G."/>
            <person name="Ruan X.D."/>
            <person name="Zhao L."/>
            <person name="Wei J.T."/>
            <person name="Ye R.Z."/>
            <person name="Que T.C."/>
            <person name="Du C.H."/>
            <person name="Zhou Y.H."/>
            <person name="Cheng J.X."/>
            <person name="Dai P.F."/>
            <person name="Guo W.B."/>
            <person name="Han X.H."/>
            <person name="Huang E.J."/>
            <person name="Li L.F."/>
            <person name="Wei W."/>
            <person name="Gao Y.C."/>
            <person name="Liu J.Z."/>
            <person name="Shao H.Z."/>
            <person name="Wang X."/>
            <person name="Wang C.C."/>
            <person name="Yang T.C."/>
            <person name="Huo Q.B."/>
            <person name="Li W."/>
            <person name="Chen H.Y."/>
            <person name="Chen S.E."/>
            <person name="Zhou L.G."/>
            <person name="Ni X.B."/>
            <person name="Tian J.H."/>
            <person name="Sheng Y."/>
            <person name="Liu T."/>
            <person name="Pan Y.S."/>
            <person name="Xia L.Y."/>
            <person name="Li J."/>
            <person name="Zhao F."/>
            <person name="Cao W.C."/>
        </authorList>
    </citation>
    <scope>NUCLEOTIDE SEQUENCE [LARGE SCALE GENOMIC DNA]</scope>
    <source>
        <strain evidence="5">HaeL-2018</strain>
    </source>
</reference>
<feature type="region of interest" description="Disordered" evidence="3">
    <location>
        <begin position="1"/>
        <end position="102"/>
    </location>
</feature>
<organism evidence="5 6">
    <name type="scientific">Haemaphysalis longicornis</name>
    <name type="common">Bush tick</name>
    <dbReference type="NCBI Taxonomy" id="44386"/>
    <lineage>
        <taxon>Eukaryota</taxon>
        <taxon>Metazoa</taxon>
        <taxon>Ecdysozoa</taxon>
        <taxon>Arthropoda</taxon>
        <taxon>Chelicerata</taxon>
        <taxon>Arachnida</taxon>
        <taxon>Acari</taxon>
        <taxon>Parasitiformes</taxon>
        <taxon>Ixodida</taxon>
        <taxon>Ixodoidea</taxon>
        <taxon>Ixodidae</taxon>
        <taxon>Haemaphysalinae</taxon>
        <taxon>Haemaphysalis</taxon>
    </lineage>
</organism>
<keyword evidence="1" id="KW-0862">Zinc</keyword>
<feature type="compositionally biased region" description="Basic and acidic residues" evidence="3">
    <location>
        <begin position="403"/>
        <end position="421"/>
    </location>
</feature>
<feature type="region of interest" description="Disordered" evidence="3">
    <location>
        <begin position="354"/>
        <end position="465"/>
    </location>
</feature>
<gene>
    <name evidence="5" type="ORF">HPB48_014334</name>
</gene>
<comment type="caution">
    <text evidence="5">The sequence shown here is derived from an EMBL/GenBank/DDBJ whole genome shotgun (WGS) entry which is preliminary data.</text>
</comment>
<keyword evidence="1" id="KW-0863">Zinc-finger</keyword>
<feature type="compositionally biased region" description="Polar residues" evidence="3">
    <location>
        <begin position="491"/>
        <end position="504"/>
    </location>
</feature>
<sequence length="648" mass="71513">MPAAKTAAAATPEDNQAAMEVIPADELDEYVDRDSGRMTVKVRGVSTDENSSSPSSEDHAGWIVATRRGRKIEKDSTTGDATQKQQHRPRSPGKRTPATRAQITQRVNSKLARTARMPNLPANDHRVIVRPRCGFAMGRLDLLEFVAAMATSACIPLEATLEDTVCPNFGQNIIVISTPSQDRAGKYDKVREITIQGNKHEIYAYRAAPDNTTKGIIYNIPLAYTQADIDACLLGERNPTVLAAHRMGETTAVIILFDGGRVPQYVKFASLIVRCKLYKQHKEVCRSCGQVGHRKDVCPRPDINVCFACGLHNPQEGHEATCKPVCKLCGGPHPSGTGKCRNKYKTPFVVRQRKMAAKKAGEHRSHDGKVSFMEKEDFPRLRREGKENNGGTRQRMHSGNRSKSREKSAERRRSLSSHRETWASVAAPRNAPLPDKRTAAGETRGRGGRDKSPLSHTSDRADNAEVKELRELVAQLQETVKEQKKMIEQLLRSQTSPATASQQPWRLGSVPRPPSLTPTGESGGGPLQPPAKMRKRTVVAETENEETMNEESVMEDNESNNGGNATDESRPAPDETGINYGVRIHKLGKRLDKQANQIKVLSEKMTSIEQNIASMKREFTDLKQFIMDQFANLGGKQHGGNQGINDGP</sequence>
<protein>
    <recommendedName>
        <fullName evidence="4">CCHC-type domain-containing protein</fullName>
    </recommendedName>
</protein>
<dbReference type="GO" id="GO:0003676">
    <property type="term" value="F:nucleic acid binding"/>
    <property type="evidence" value="ECO:0007669"/>
    <property type="project" value="InterPro"/>
</dbReference>